<evidence type="ECO:0000313" key="2">
    <source>
        <dbReference type="Proteomes" id="UP000654123"/>
    </source>
</evidence>
<evidence type="ECO:0000313" key="1">
    <source>
        <dbReference type="EMBL" id="GGQ13805.1"/>
    </source>
</evidence>
<accession>A0A918B167</accession>
<dbReference type="AlphaFoldDB" id="A0A918B167"/>
<name>A0A918B167_9ACTN</name>
<proteinExistence type="predicted"/>
<reference evidence="1" key="1">
    <citation type="journal article" date="2014" name="Int. J. Syst. Evol. Microbiol.">
        <title>Complete genome sequence of Corynebacterium casei LMG S-19264T (=DSM 44701T), isolated from a smear-ripened cheese.</title>
        <authorList>
            <consortium name="US DOE Joint Genome Institute (JGI-PGF)"/>
            <person name="Walter F."/>
            <person name="Albersmeier A."/>
            <person name="Kalinowski J."/>
            <person name="Ruckert C."/>
        </authorList>
    </citation>
    <scope>NUCLEOTIDE SEQUENCE</scope>
    <source>
        <strain evidence="1">JCM 4335</strain>
    </source>
</reference>
<reference evidence="1" key="2">
    <citation type="submission" date="2020-09" db="EMBL/GenBank/DDBJ databases">
        <authorList>
            <person name="Sun Q."/>
            <person name="Ohkuma M."/>
        </authorList>
    </citation>
    <scope>NUCLEOTIDE SEQUENCE</scope>
    <source>
        <strain evidence="1">JCM 4335</strain>
    </source>
</reference>
<protein>
    <submittedName>
        <fullName evidence="1">Uncharacterized protein</fullName>
    </submittedName>
</protein>
<gene>
    <name evidence="1" type="ORF">GCM10010249_35820</name>
</gene>
<comment type="caution">
    <text evidence="1">The sequence shown here is derived from an EMBL/GenBank/DDBJ whole genome shotgun (WGS) entry which is preliminary data.</text>
</comment>
<keyword evidence="2" id="KW-1185">Reference proteome</keyword>
<organism evidence="1 2">
    <name type="scientific">Streptomyces roseolilacinus</name>
    <dbReference type="NCBI Taxonomy" id="66904"/>
    <lineage>
        <taxon>Bacteria</taxon>
        <taxon>Bacillati</taxon>
        <taxon>Actinomycetota</taxon>
        <taxon>Actinomycetes</taxon>
        <taxon>Kitasatosporales</taxon>
        <taxon>Streptomycetaceae</taxon>
        <taxon>Streptomyces</taxon>
    </lineage>
</organism>
<sequence length="82" mass="9054">MSCYRLQYAPPADLALDSMDTPLRARFDTGMRAQLAPDPYGSGSVPIGPDQDRREATVSGVVIRYYVSRDVSTVTVVRVVYL</sequence>
<dbReference type="RefSeq" id="WP_189534969.1">
    <property type="nucleotide sequence ID" value="NZ_BMSV01000006.1"/>
</dbReference>
<dbReference type="Proteomes" id="UP000654123">
    <property type="component" value="Unassembled WGS sequence"/>
</dbReference>
<dbReference type="EMBL" id="BMSV01000006">
    <property type="protein sequence ID" value="GGQ13805.1"/>
    <property type="molecule type" value="Genomic_DNA"/>
</dbReference>